<evidence type="ECO:0000256" key="11">
    <source>
        <dbReference type="ARBA" id="ARBA00034713"/>
    </source>
</evidence>
<reference evidence="12" key="2">
    <citation type="submission" date="2025-09" db="UniProtKB">
        <authorList>
            <consortium name="Ensembl"/>
        </authorList>
    </citation>
    <scope>IDENTIFICATION</scope>
</reference>
<dbReference type="Pfam" id="PF15013">
    <property type="entry name" value="CCSMST1"/>
    <property type="match status" value="1"/>
</dbReference>
<protein>
    <submittedName>
        <fullName evidence="12">Ubiquinol-cytochrome c reductase complex assembly factor 4</fullName>
    </submittedName>
</protein>
<keyword evidence="10" id="KW-0472">Membrane</keyword>
<keyword evidence="4" id="KW-0812">Transmembrane</keyword>
<evidence type="ECO:0000256" key="7">
    <source>
        <dbReference type="ARBA" id="ARBA00022982"/>
    </source>
</evidence>
<sequence>SDRMVGGSPAATRPIRLNSVRSLTLSSRRAARPINDEKEVKDEPIKFSTSKASHRTWKVDQSMGSKFQRPWWKVLPISLCASAFLLWCALREETDIDEKLERKLYEQLPGLLSDKKRRKIIQVDKSGTYCIYFSLYLL</sequence>
<comment type="subcellular location">
    <subcellularLocation>
        <location evidence="1">Mitochondrion inner membrane</location>
        <topology evidence="1">Single-pass membrane protein</topology>
    </subcellularLocation>
</comment>
<dbReference type="AlphaFoldDB" id="A0A3Q3MKI7"/>
<reference evidence="12" key="1">
    <citation type="submission" date="2025-08" db="UniProtKB">
        <authorList>
            <consortium name="Ensembl"/>
        </authorList>
    </citation>
    <scope>IDENTIFICATION</scope>
</reference>
<dbReference type="FunCoup" id="A0A3Q3MKI7">
    <property type="interactions" value="329"/>
</dbReference>
<keyword evidence="2" id="KW-0813">Transport</keyword>
<dbReference type="Ensembl" id="ENSLBET00000021948.1">
    <property type="protein sequence ID" value="ENSLBEP00000020820.1"/>
    <property type="gene ID" value="ENSLBEG00000016016.1"/>
</dbReference>
<evidence type="ECO:0000256" key="5">
    <source>
        <dbReference type="ARBA" id="ARBA00022729"/>
    </source>
</evidence>
<evidence type="ECO:0000313" key="12">
    <source>
        <dbReference type="Ensembl" id="ENSLBEP00000020820.1"/>
    </source>
</evidence>
<dbReference type="PRINTS" id="PR02042">
    <property type="entry name" value="CCSMST1"/>
</dbReference>
<dbReference type="Proteomes" id="UP000261660">
    <property type="component" value="Unplaced"/>
</dbReference>
<keyword evidence="6" id="KW-0999">Mitochondrion inner membrane</keyword>
<dbReference type="PANTHER" id="PTHR35268:SF1">
    <property type="entry name" value="UBIQUINOL-CYTOCHROME-C REDUCTASE COMPLEX ASSEMBLY FACTOR 4"/>
    <property type="match status" value="1"/>
</dbReference>
<dbReference type="InParanoid" id="A0A3Q3MKI7"/>
<evidence type="ECO:0000256" key="6">
    <source>
        <dbReference type="ARBA" id="ARBA00022792"/>
    </source>
</evidence>
<name>A0A3Q3MKI7_9LABR</name>
<evidence type="ECO:0000256" key="8">
    <source>
        <dbReference type="ARBA" id="ARBA00022989"/>
    </source>
</evidence>
<keyword evidence="9" id="KW-0496">Mitochondrion</keyword>
<evidence type="ECO:0000256" key="10">
    <source>
        <dbReference type="ARBA" id="ARBA00023136"/>
    </source>
</evidence>
<evidence type="ECO:0000256" key="1">
    <source>
        <dbReference type="ARBA" id="ARBA00004434"/>
    </source>
</evidence>
<accession>A0A3Q3MKI7</accession>
<evidence type="ECO:0000256" key="3">
    <source>
        <dbReference type="ARBA" id="ARBA00022660"/>
    </source>
</evidence>
<proteinExistence type="inferred from homology"/>
<keyword evidence="3" id="KW-0679">Respiratory chain</keyword>
<keyword evidence="5" id="KW-0732">Signal</keyword>
<evidence type="ECO:0000256" key="2">
    <source>
        <dbReference type="ARBA" id="ARBA00022448"/>
    </source>
</evidence>
<dbReference type="PANTHER" id="PTHR35268">
    <property type="entry name" value="PROTEIN CCSMST1"/>
    <property type="match status" value="1"/>
</dbReference>
<keyword evidence="13" id="KW-1185">Reference proteome</keyword>
<dbReference type="InterPro" id="IPR023248">
    <property type="entry name" value="UQCC4_vert"/>
</dbReference>
<organism evidence="12 13">
    <name type="scientific">Labrus bergylta</name>
    <name type="common">ballan wrasse</name>
    <dbReference type="NCBI Taxonomy" id="56723"/>
    <lineage>
        <taxon>Eukaryota</taxon>
        <taxon>Metazoa</taxon>
        <taxon>Chordata</taxon>
        <taxon>Craniata</taxon>
        <taxon>Vertebrata</taxon>
        <taxon>Euteleostomi</taxon>
        <taxon>Actinopterygii</taxon>
        <taxon>Neopterygii</taxon>
        <taxon>Teleostei</taxon>
        <taxon>Neoteleostei</taxon>
        <taxon>Acanthomorphata</taxon>
        <taxon>Eupercaria</taxon>
        <taxon>Labriformes</taxon>
        <taxon>Labridae</taxon>
        <taxon>Labrus</taxon>
    </lineage>
</organism>
<dbReference type="GO" id="GO:0005743">
    <property type="term" value="C:mitochondrial inner membrane"/>
    <property type="evidence" value="ECO:0007669"/>
    <property type="project" value="UniProtKB-SubCell"/>
</dbReference>
<evidence type="ECO:0000313" key="13">
    <source>
        <dbReference type="Proteomes" id="UP000261660"/>
    </source>
</evidence>
<dbReference type="InterPro" id="IPR029160">
    <property type="entry name" value="UQCC4"/>
</dbReference>
<keyword evidence="7" id="KW-0249">Electron transport</keyword>
<keyword evidence="8" id="KW-1133">Transmembrane helix</keyword>
<dbReference type="GeneTree" id="ENSGT00510000049652"/>
<evidence type="ECO:0000256" key="4">
    <source>
        <dbReference type="ARBA" id="ARBA00022692"/>
    </source>
</evidence>
<evidence type="ECO:0000256" key="9">
    <source>
        <dbReference type="ARBA" id="ARBA00023128"/>
    </source>
</evidence>
<comment type="similarity">
    <text evidence="11">Belongs to the UQCC4 family.</text>
</comment>